<dbReference type="Proteomes" id="UP000828390">
    <property type="component" value="Unassembled WGS sequence"/>
</dbReference>
<proteinExistence type="predicted"/>
<dbReference type="PANTHER" id="PTHR16861:SF4">
    <property type="entry name" value="SH3 DOMAIN PROTEIN (AFU_ORTHOLOGUE AFUA_1G13610)"/>
    <property type="match status" value="1"/>
</dbReference>
<evidence type="ECO:0000256" key="1">
    <source>
        <dbReference type="SAM" id="MobiDB-lite"/>
    </source>
</evidence>
<sequence length="623" mass="68374">MGIIEVLVFVLLACNDVIANTTYNVTACHKSTNDCGVLKLDKCADNEIMYISEMKYGLKNQSFIASCKQTEESCSIDGVGCCSYFEDDCYDNYTAYNAYEIKRQCSGKSMCQLRAAGKLVFCNATYRLSTYSTIWYSCIKDVINFCEGVSTITKSAHIIFDKKNQRSSCGLSNCSCFLSSTGNFEVTYIDIRMARIHTDFTVCSSAVLVSDPTVFQNKQCNTSLEEHEHFEYQLKNKTSVSKLSIELRDLYANGADDSPEFVWILVKADKNADITVKCESLMPTTCTTSTDSTTTSTTSTDSTTTSTSSTGSTTTSTTSNDNTTTSTSSTDSTTTSTTSTDSTTTSTTSTDSTTTSTSSTGSTTTSTTSTERSTTATLTPKSDASSGVAVISGVAASVGLLVMITMLSVCFNIIKRGRNRQPETKPGIPIDRATEHHISGRLAEPNYDNAPDLRVIRLRDGYIDFAVRGHSGSQNTALAWSSDNVKPRPILPTRPQLSERNSRHNLPEPRSCRNVSNLHHLRATKKDVDGHQLLHSGSQSQDREQEFFDYMKPLPGIRPLSVNDLRRNYVRTGNGNSSDRSSTQSNEHHSMDGTSKLLARKMFKIDGQDVHSIVIDMRLVMNK</sequence>
<keyword evidence="2" id="KW-1133">Transmembrane helix</keyword>
<feature type="transmembrane region" description="Helical" evidence="2">
    <location>
        <begin position="388"/>
        <end position="414"/>
    </location>
</feature>
<evidence type="ECO:0008006" key="6">
    <source>
        <dbReference type="Google" id="ProtNLM"/>
    </source>
</evidence>
<evidence type="ECO:0000313" key="5">
    <source>
        <dbReference type="Proteomes" id="UP000828390"/>
    </source>
</evidence>
<reference evidence="4" key="2">
    <citation type="submission" date="2020-11" db="EMBL/GenBank/DDBJ databases">
        <authorList>
            <person name="McCartney M.A."/>
            <person name="Auch B."/>
            <person name="Kono T."/>
            <person name="Mallez S."/>
            <person name="Becker A."/>
            <person name="Gohl D.M."/>
            <person name="Silverstein K.A.T."/>
            <person name="Koren S."/>
            <person name="Bechman K.B."/>
            <person name="Herman A."/>
            <person name="Abrahante J.E."/>
            <person name="Garbe J."/>
        </authorList>
    </citation>
    <scope>NUCLEOTIDE SEQUENCE</scope>
    <source>
        <strain evidence="4">Duluth1</strain>
        <tissue evidence="4">Whole animal</tissue>
    </source>
</reference>
<keyword evidence="5" id="KW-1185">Reference proteome</keyword>
<dbReference type="AlphaFoldDB" id="A0A9D4D7W2"/>
<feature type="compositionally biased region" description="Basic and acidic residues" evidence="1">
    <location>
        <begin position="500"/>
        <end position="511"/>
    </location>
</feature>
<feature type="region of interest" description="Disordered" evidence="1">
    <location>
        <begin position="487"/>
        <end position="512"/>
    </location>
</feature>
<dbReference type="EMBL" id="JAIWYP010000011">
    <property type="protein sequence ID" value="KAH3739669.1"/>
    <property type="molecule type" value="Genomic_DNA"/>
</dbReference>
<feature type="region of interest" description="Disordered" evidence="1">
    <location>
        <begin position="569"/>
        <end position="592"/>
    </location>
</feature>
<keyword evidence="2" id="KW-0472">Membrane</keyword>
<accession>A0A9D4D7W2</accession>
<evidence type="ECO:0000313" key="4">
    <source>
        <dbReference type="EMBL" id="KAH3739669.1"/>
    </source>
</evidence>
<evidence type="ECO:0000256" key="2">
    <source>
        <dbReference type="SAM" id="Phobius"/>
    </source>
</evidence>
<feature type="signal peptide" evidence="3">
    <location>
        <begin position="1"/>
        <end position="19"/>
    </location>
</feature>
<feature type="compositionally biased region" description="Low complexity" evidence="1">
    <location>
        <begin position="286"/>
        <end position="375"/>
    </location>
</feature>
<gene>
    <name evidence="4" type="ORF">DPMN_046323</name>
</gene>
<feature type="region of interest" description="Disordered" evidence="1">
    <location>
        <begin position="286"/>
        <end position="386"/>
    </location>
</feature>
<keyword evidence="2" id="KW-0812">Transmembrane</keyword>
<dbReference type="PANTHER" id="PTHR16861">
    <property type="entry name" value="GLYCOPROTEIN 38"/>
    <property type="match status" value="1"/>
</dbReference>
<evidence type="ECO:0000256" key="3">
    <source>
        <dbReference type="SAM" id="SignalP"/>
    </source>
</evidence>
<keyword evidence="3" id="KW-0732">Signal</keyword>
<feature type="compositionally biased region" description="Polar residues" evidence="1">
    <location>
        <begin position="571"/>
        <end position="585"/>
    </location>
</feature>
<feature type="chain" id="PRO_5039131146" description="SUEL-type lectin domain-containing protein" evidence="3">
    <location>
        <begin position="20"/>
        <end position="623"/>
    </location>
</feature>
<comment type="caution">
    <text evidence="4">The sequence shown here is derived from an EMBL/GenBank/DDBJ whole genome shotgun (WGS) entry which is preliminary data.</text>
</comment>
<protein>
    <recommendedName>
        <fullName evidence="6">SUEL-type lectin domain-containing protein</fullName>
    </recommendedName>
</protein>
<reference evidence="4" key="1">
    <citation type="journal article" date="2019" name="bioRxiv">
        <title>The Genome of the Zebra Mussel, Dreissena polymorpha: A Resource for Invasive Species Research.</title>
        <authorList>
            <person name="McCartney M.A."/>
            <person name="Auch B."/>
            <person name="Kono T."/>
            <person name="Mallez S."/>
            <person name="Zhang Y."/>
            <person name="Obille A."/>
            <person name="Becker A."/>
            <person name="Abrahante J.E."/>
            <person name="Garbe J."/>
            <person name="Badalamenti J.P."/>
            <person name="Herman A."/>
            <person name="Mangelson H."/>
            <person name="Liachko I."/>
            <person name="Sullivan S."/>
            <person name="Sone E.D."/>
            <person name="Koren S."/>
            <person name="Silverstein K.A.T."/>
            <person name="Beckman K.B."/>
            <person name="Gohl D.M."/>
        </authorList>
    </citation>
    <scope>NUCLEOTIDE SEQUENCE</scope>
    <source>
        <strain evidence="4">Duluth1</strain>
        <tissue evidence="4">Whole animal</tissue>
    </source>
</reference>
<organism evidence="4 5">
    <name type="scientific">Dreissena polymorpha</name>
    <name type="common">Zebra mussel</name>
    <name type="synonym">Mytilus polymorpha</name>
    <dbReference type="NCBI Taxonomy" id="45954"/>
    <lineage>
        <taxon>Eukaryota</taxon>
        <taxon>Metazoa</taxon>
        <taxon>Spiralia</taxon>
        <taxon>Lophotrochozoa</taxon>
        <taxon>Mollusca</taxon>
        <taxon>Bivalvia</taxon>
        <taxon>Autobranchia</taxon>
        <taxon>Heteroconchia</taxon>
        <taxon>Euheterodonta</taxon>
        <taxon>Imparidentia</taxon>
        <taxon>Neoheterodontei</taxon>
        <taxon>Myida</taxon>
        <taxon>Dreissenoidea</taxon>
        <taxon>Dreissenidae</taxon>
        <taxon>Dreissena</taxon>
    </lineage>
</organism>
<name>A0A9D4D7W2_DREPO</name>